<dbReference type="GO" id="GO:0022857">
    <property type="term" value="F:transmembrane transporter activity"/>
    <property type="evidence" value="ECO:0007669"/>
    <property type="project" value="InterPro"/>
</dbReference>
<organism evidence="6 7">
    <name type="scientific">Rhynchospora tenuis</name>
    <dbReference type="NCBI Taxonomy" id="198213"/>
    <lineage>
        <taxon>Eukaryota</taxon>
        <taxon>Viridiplantae</taxon>
        <taxon>Streptophyta</taxon>
        <taxon>Embryophyta</taxon>
        <taxon>Tracheophyta</taxon>
        <taxon>Spermatophyta</taxon>
        <taxon>Magnoliopsida</taxon>
        <taxon>Liliopsida</taxon>
        <taxon>Poales</taxon>
        <taxon>Cyperaceae</taxon>
        <taxon>Cyperoideae</taxon>
        <taxon>Rhynchosporeae</taxon>
        <taxon>Rhynchospora</taxon>
    </lineage>
</organism>
<evidence type="ECO:0000256" key="3">
    <source>
        <dbReference type="ARBA" id="ARBA00023136"/>
    </source>
</evidence>
<dbReference type="InterPro" id="IPR030184">
    <property type="entry name" value="WAT1-related"/>
</dbReference>
<feature type="signal peptide" evidence="5">
    <location>
        <begin position="1"/>
        <end position="23"/>
    </location>
</feature>
<evidence type="ECO:0000256" key="5">
    <source>
        <dbReference type="SAM" id="SignalP"/>
    </source>
</evidence>
<evidence type="ECO:0000313" key="6">
    <source>
        <dbReference type="EMBL" id="KAJ3704401.1"/>
    </source>
</evidence>
<keyword evidence="5" id="KW-0732">Signal</keyword>
<keyword evidence="7" id="KW-1185">Reference proteome</keyword>
<comment type="caution">
    <text evidence="6">The sequence shown here is derived from an EMBL/GenBank/DDBJ whole genome shotgun (WGS) entry which is preliminary data.</text>
</comment>
<reference evidence="6 7" key="1">
    <citation type="journal article" date="2022" name="Cell">
        <title>Repeat-based holocentromeres influence genome architecture and karyotype evolution.</title>
        <authorList>
            <person name="Hofstatter P.G."/>
            <person name="Thangavel G."/>
            <person name="Lux T."/>
            <person name="Neumann P."/>
            <person name="Vondrak T."/>
            <person name="Novak P."/>
            <person name="Zhang M."/>
            <person name="Costa L."/>
            <person name="Castellani M."/>
            <person name="Scott A."/>
            <person name="Toegelov H."/>
            <person name="Fuchs J."/>
            <person name="Mata-Sucre Y."/>
            <person name="Dias Y."/>
            <person name="Vanzela A.L.L."/>
            <person name="Huettel B."/>
            <person name="Almeida C.C.S."/>
            <person name="Simkova H."/>
            <person name="Souza G."/>
            <person name="Pedrosa-Harand A."/>
            <person name="Macas J."/>
            <person name="Mayer K.F.X."/>
            <person name="Houben A."/>
            <person name="Marques A."/>
        </authorList>
    </citation>
    <scope>NUCLEOTIDE SEQUENCE [LARGE SCALE GENOMIC DNA]</scope>
    <source>
        <strain evidence="6">RhyTen1mFocal</strain>
    </source>
</reference>
<sequence>MLPFMMLLKIFILALIGMETLKAKSFHGIAKAVGVVLCLCGVMVVAFYVGPVINPLNHHHLLHPRSSPPPLVRSTGTQIIGTFLLLLSATAASLLLIIQGLILNKECPSNLLFNTIQCVFSTIQSFVVALAFERDFSKWKMGFDVRLLGVVYFGLCSGGIQWYLQAWCLQKKARFLLQCQIP</sequence>
<dbReference type="AlphaFoldDB" id="A0AAD5ZUR9"/>
<accession>A0AAD5ZUR9</accession>
<keyword evidence="2 4" id="KW-1133">Transmembrane helix</keyword>
<dbReference type="Proteomes" id="UP001210211">
    <property type="component" value="Unassembled WGS sequence"/>
</dbReference>
<evidence type="ECO:0000313" key="7">
    <source>
        <dbReference type="Proteomes" id="UP001210211"/>
    </source>
</evidence>
<feature type="transmembrane region" description="Helical" evidence="4">
    <location>
        <begin position="144"/>
        <end position="164"/>
    </location>
</feature>
<proteinExistence type="predicted"/>
<dbReference type="PANTHER" id="PTHR31218">
    <property type="entry name" value="WAT1-RELATED PROTEIN"/>
    <property type="match status" value="1"/>
</dbReference>
<feature type="transmembrane region" description="Helical" evidence="4">
    <location>
        <begin position="77"/>
        <end position="99"/>
    </location>
</feature>
<evidence type="ECO:0000256" key="2">
    <source>
        <dbReference type="ARBA" id="ARBA00022989"/>
    </source>
</evidence>
<keyword evidence="1 4" id="KW-0812">Transmembrane</keyword>
<evidence type="ECO:0000256" key="4">
    <source>
        <dbReference type="SAM" id="Phobius"/>
    </source>
</evidence>
<feature type="transmembrane region" description="Helical" evidence="4">
    <location>
        <begin position="33"/>
        <end position="56"/>
    </location>
</feature>
<name>A0AAD5ZUR9_9POAL</name>
<dbReference type="GO" id="GO:0016020">
    <property type="term" value="C:membrane"/>
    <property type="evidence" value="ECO:0007669"/>
    <property type="project" value="InterPro"/>
</dbReference>
<evidence type="ECO:0000256" key="1">
    <source>
        <dbReference type="ARBA" id="ARBA00022692"/>
    </source>
</evidence>
<gene>
    <name evidence="6" type="ORF">LUZ61_008106</name>
</gene>
<feature type="transmembrane region" description="Helical" evidence="4">
    <location>
        <begin position="111"/>
        <end position="132"/>
    </location>
</feature>
<feature type="chain" id="PRO_5041902151" description="WAT1-related protein" evidence="5">
    <location>
        <begin position="24"/>
        <end position="182"/>
    </location>
</feature>
<dbReference type="EMBL" id="JAMRDG010000001">
    <property type="protein sequence ID" value="KAJ3704401.1"/>
    <property type="molecule type" value="Genomic_DNA"/>
</dbReference>
<evidence type="ECO:0008006" key="8">
    <source>
        <dbReference type="Google" id="ProtNLM"/>
    </source>
</evidence>
<protein>
    <recommendedName>
        <fullName evidence="8">WAT1-related protein</fullName>
    </recommendedName>
</protein>
<keyword evidence="3 4" id="KW-0472">Membrane</keyword>